<accession>A0A8J9Z7A5</accession>
<feature type="compositionally biased region" description="Polar residues" evidence="1">
    <location>
        <begin position="37"/>
        <end position="62"/>
    </location>
</feature>
<dbReference type="AlphaFoldDB" id="A0A8J9Z7A5"/>
<sequence length="152" mass="16579">MSSETKAAKKPAQAPPAKETETVAEEPPTDKPKDGSEPSNEGLTRQHSSKAQPPTTSKTMMSSHVRHKGPTKGRGQYGDDSFDLDLTYITERIIVDWYRKRVGGKTCPVWTGLGSGKTCPPSLQTGQVFLLSGLDSFSTNPLQQKDLTLIEF</sequence>
<name>A0A8J9Z7A5_BRALA</name>
<evidence type="ECO:0000313" key="3">
    <source>
        <dbReference type="Proteomes" id="UP000838412"/>
    </source>
</evidence>
<protein>
    <submittedName>
        <fullName evidence="2">Hypp8541 protein</fullName>
    </submittedName>
</protein>
<evidence type="ECO:0000256" key="1">
    <source>
        <dbReference type="SAM" id="MobiDB-lite"/>
    </source>
</evidence>
<organism evidence="2 3">
    <name type="scientific">Branchiostoma lanceolatum</name>
    <name type="common">Common lancelet</name>
    <name type="synonym">Amphioxus lanceolatum</name>
    <dbReference type="NCBI Taxonomy" id="7740"/>
    <lineage>
        <taxon>Eukaryota</taxon>
        <taxon>Metazoa</taxon>
        <taxon>Chordata</taxon>
        <taxon>Cephalochordata</taxon>
        <taxon>Leptocardii</taxon>
        <taxon>Amphioxiformes</taxon>
        <taxon>Branchiostomatidae</taxon>
        <taxon>Branchiostoma</taxon>
    </lineage>
</organism>
<gene>
    <name evidence="2" type="primary">Hypp8541</name>
    <name evidence="2" type="ORF">BLAG_LOCUS10363</name>
</gene>
<proteinExistence type="predicted"/>
<dbReference type="EMBL" id="OV696702">
    <property type="protein sequence ID" value="CAH1249163.1"/>
    <property type="molecule type" value="Genomic_DNA"/>
</dbReference>
<feature type="region of interest" description="Disordered" evidence="1">
    <location>
        <begin position="1"/>
        <end position="80"/>
    </location>
</feature>
<evidence type="ECO:0000313" key="2">
    <source>
        <dbReference type="EMBL" id="CAH1249163.1"/>
    </source>
</evidence>
<keyword evidence="3" id="KW-1185">Reference proteome</keyword>
<reference evidence="2" key="1">
    <citation type="submission" date="2022-01" db="EMBL/GenBank/DDBJ databases">
        <authorList>
            <person name="Braso-Vives M."/>
        </authorList>
    </citation>
    <scope>NUCLEOTIDE SEQUENCE</scope>
</reference>
<dbReference type="Proteomes" id="UP000838412">
    <property type="component" value="Chromosome 17"/>
</dbReference>